<feature type="region of interest" description="Disordered" evidence="1">
    <location>
        <begin position="195"/>
        <end position="275"/>
    </location>
</feature>
<proteinExistence type="predicted"/>
<feature type="compositionally biased region" description="Basic and acidic residues" evidence="1">
    <location>
        <begin position="234"/>
        <end position="251"/>
    </location>
</feature>
<accession>A0A6L2J6C6</accession>
<dbReference type="EMBL" id="BKCJ010000321">
    <property type="protein sequence ID" value="GEU32107.1"/>
    <property type="molecule type" value="Genomic_DNA"/>
</dbReference>
<feature type="compositionally biased region" description="Acidic residues" evidence="1">
    <location>
        <begin position="252"/>
        <end position="261"/>
    </location>
</feature>
<comment type="caution">
    <text evidence="2">The sequence shown here is derived from an EMBL/GenBank/DDBJ whole genome shotgun (WGS) entry which is preliminary data.</text>
</comment>
<evidence type="ECO:0000256" key="1">
    <source>
        <dbReference type="SAM" id="MobiDB-lite"/>
    </source>
</evidence>
<gene>
    <name evidence="2" type="ORF">Tci_004085</name>
</gene>
<reference evidence="2" key="1">
    <citation type="journal article" date="2019" name="Sci. Rep.">
        <title>Draft genome of Tanacetum cinerariifolium, the natural source of mosquito coil.</title>
        <authorList>
            <person name="Yamashiro T."/>
            <person name="Shiraishi A."/>
            <person name="Satake H."/>
            <person name="Nakayama K."/>
        </authorList>
    </citation>
    <scope>NUCLEOTIDE SEQUENCE</scope>
</reference>
<name>A0A6L2J6C6_TANCI</name>
<dbReference type="AlphaFoldDB" id="A0A6L2J6C6"/>
<organism evidence="2">
    <name type="scientific">Tanacetum cinerariifolium</name>
    <name type="common">Dalmatian daisy</name>
    <name type="synonym">Chrysanthemum cinerariifolium</name>
    <dbReference type="NCBI Taxonomy" id="118510"/>
    <lineage>
        <taxon>Eukaryota</taxon>
        <taxon>Viridiplantae</taxon>
        <taxon>Streptophyta</taxon>
        <taxon>Embryophyta</taxon>
        <taxon>Tracheophyta</taxon>
        <taxon>Spermatophyta</taxon>
        <taxon>Magnoliopsida</taxon>
        <taxon>eudicotyledons</taxon>
        <taxon>Gunneridae</taxon>
        <taxon>Pentapetalae</taxon>
        <taxon>asterids</taxon>
        <taxon>campanulids</taxon>
        <taxon>Asterales</taxon>
        <taxon>Asteraceae</taxon>
        <taxon>Asteroideae</taxon>
        <taxon>Anthemideae</taxon>
        <taxon>Anthemidinae</taxon>
        <taxon>Tanacetum</taxon>
    </lineage>
</organism>
<evidence type="ECO:0000313" key="2">
    <source>
        <dbReference type="EMBL" id="GEU32107.1"/>
    </source>
</evidence>
<feature type="compositionally biased region" description="Acidic residues" evidence="1">
    <location>
        <begin position="203"/>
        <end position="233"/>
    </location>
</feature>
<protein>
    <submittedName>
        <fullName evidence="2">Uncharacterized protein</fullName>
    </submittedName>
</protein>
<feature type="region of interest" description="Disordered" evidence="1">
    <location>
        <begin position="1"/>
        <end position="27"/>
    </location>
</feature>
<sequence>MDEEDSRALKRLNESQEDKAAKKQKLDEEVEELKRHLQTVPNDEDDVYTEATPFARKVPVVDYEIYNENNKPYYKIKRADERRYPLTRFTLDQMLNVRLEVEEESEVSLELLRCVLTHEALDAFCNTFHIPEEVHSILTNQDDTMHERPTGKIRLAMSSDNAQSTVTYTSISSDSDGPSWVIPLMNAIHVLKPEHPEYHAPSDDDIQVEDDDEDPGEDPSEEQEPEDDDEDPEKDLNEEHKPEDKDTKEPFEGFDETEPFEDDKTAVTLPKHRGARISIKPQTPLAASTQALIEAFAVGSSPSLLPPANPAYDQTSLGHRAAMIHMRDDIPKEDMQPRIRFVLIAPPPGCDVTESSAAARAPRMRGQRTAYETEPREVHQAYLSFKAWNRALLAQLETLKTHMSHIEWQRQSSEDLAVTQMMRIHALEAKTWTDTVGTLAVAVSCTFHS</sequence>